<name>A0AAD6ZAN5_9AGAR</name>
<organism evidence="2 3">
    <name type="scientific">Mycena albidolilacea</name>
    <dbReference type="NCBI Taxonomy" id="1033008"/>
    <lineage>
        <taxon>Eukaryota</taxon>
        <taxon>Fungi</taxon>
        <taxon>Dikarya</taxon>
        <taxon>Basidiomycota</taxon>
        <taxon>Agaricomycotina</taxon>
        <taxon>Agaricomycetes</taxon>
        <taxon>Agaricomycetidae</taxon>
        <taxon>Agaricales</taxon>
        <taxon>Marasmiineae</taxon>
        <taxon>Mycenaceae</taxon>
        <taxon>Mycena</taxon>
    </lineage>
</organism>
<dbReference type="Proteomes" id="UP001218218">
    <property type="component" value="Unassembled WGS sequence"/>
</dbReference>
<dbReference type="AlphaFoldDB" id="A0AAD6ZAN5"/>
<protein>
    <submittedName>
        <fullName evidence="2">Uncharacterized protein</fullName>
    </submittedName>
</protein>
<evidence type="ECO:0000313" key="2">
    <source>
        <dbReference type="EMBL" id="KAJ7314659.1"/>
    </source>
</evidence>
<reference evidence="2" key="1">
    <citation type="submission" date="2023-03" db="EMBL/GenBank/DDBJ databases">
        <title>Massive genome expansion in bonnet fungi (Mycena s.s.) driven by repeated elements and novel gene families across ecological guilds.</title>
        <authorList>
            <consortium name="Lawrence Berkeley National Laboratory"/>
            <person name="Harder C.B."/>
            <person name="Miyauchi S."/>
            <person name="Viragh M."/>
            <person name="Kuo A."/>
            <person name="Thoen E."/>
            <person name="Andreopoulos B."/>
            <person name="Lu D."/>
            <person name="Skrede I."/>
            <person name="Drula E."/>
            <person name="Henrissat B."/>
            <person name="Morin E."/>
            <person name="Kohler A."/>
            <person name="Barry K."/>
            <person name="LaButti K."/>
            <person name="Morin E."/>
            <person name="Salamov A."/>
            <person name="Lipzen A."/>
            <person name="Mereny Z."/>
            <person name="Hegedus B."/>
            <person name="Baldrian P."/>
            <person name="Stursova M."/>
            <person name="Weitz H."/>
            <person name="Taylor A."/>
            <person name="Grigoriev I.V."/>
            <person name="Nagy L.G."/>
            <person name="Martin F."/>
            <person name="Kauserud H."/>
        </authorList>
    </citation>
    <scope>NUCLEOTIDE SEQUENCE</scope>
    <source>
        <strain evidence="2">CBHHK002</strain>
    </source>
</reference>
<feature type="region of interest" description="Disordered" evidence="1">
    <location>
        <begin position="273"/>
        <end position="301"/>
    </location>
</feature>
<sequence length="332" mass="36468">MSETAILLALVCALLAPYVPVIVLIARQDHVVIIVVVVGARLGARARRPHRHLSPSRSLSQSLWLVGGDEVWERVGRWWERSARLSDGGTALGSVDVETHDMMGWGTMELRGNDSARQPCARRFLHNAMRNGLGVTILGVGSGALFDEIFSCLEAGLRGRKGSCRTQLEHVRKGGGGAASLPTSPVCCSSAGEWRKWLLSRRAHPLRAKSPVDLREEDLKLGSMGVPCPCGCGRDNVSRGTRQRHLDGGGHMQMKVTAAERALNYTSRLLDQFKRKTKKRPRERSGSPDVEEPAQKSARFGKSPGLVVGRMVQKLYNAMWLPMAPMCGYDER</sequence>
<proteinExistence type="predicted"/>
<evidence type="ECO:0000256" key="1">
    <source>
        <dbReference type="SAM" id="MobiDB-lite"/>
    </source>
</evidence>
<keyword evidence="3" id="KW-1185">Reference proteome</keyword>
<comment type="caution">
    <text evidence="2">The sequence shown here is derived from an EMBL/GenBank/DDBJ whole genome shotgun (WGS) entry which is preliminary data.</text>
</comment>
<gene>
    <name evidence="2" type="ORF">DFH08DRAFT_821322</name>
</gene>
<evidence type="ECO:0000313" key="3">
    <source>
        <dbReference type="Proteomes" id="UP001218218"/>
    </source>
</evidence>
<dbReference type="EMBL" id="JARIHO010000066">
    <property type="protein sequence ID" value="KAJ7314659.1"/>
    <property type="molecule type" value="Genomic_DNA"/>
</dbReference>
<accession>A0AAD6ZAN5</accession>